<dbReference type="Proteomes" id="UP000007564">
    <property type="component" value="Chromosome"/>
</dbReference>
<evidence type="ECO:0000313" key="1">
    <source>
        <dbReference type="EMBL" id="CCJ53723.1"/>
    </source>
</evidence>
<dbReference type="KEGG" id="bbh:BN112_1806"/>
<dbReference type="EMBL" id="HE965806">
    <property type="protein sequence ID" value="CCJ53723.1"/>
    <property type="molecule type" value="Genomic_DNA"/>
</dbReference>
<proteinExistence type="predicted"/>
<sequence length="199" mass="22247">MPLLARAIHGRRRIFEFNRVPMANNVEPLITPDEVQEILAEPKETTKPISWAHKPAASNSQWQEFSCACRLKGDVREDILFRITYRGARTAVFGQATIFLPEAFGASLFVGPHRVFGVDTDDSFHTSMVGENLPQFRKALADRSHQHIWVEAGEGYAEPVVPALESIGVLVDYFLPRANLTLTGGFAHPLKGRQIELIL</sequence>
<dbReference type="GeneID" id="56479665"/>
<dbReference type="RefSeq" id="WP_015039333.1">
    <property type="nucleotide sequence ID" value="NC_019382.1"/>
</dbReference>
<accession>A0A0C6P2X1</accession>
<organism evidence="1 2">
    <name type="scientific">Bordetella bronchiseptica 253</name>
    <dbReference type="NCBI Taxonomy" id="568707"/>
    <lineage>
        <taxon>Bacteria</taxon>
        <taxon>Pseudomonadati</taxon>
        <taxon>Pseudomonadota</taxon>
        <taxon>Betaproteobacteria</taxon>
        <taxon>Burkholderiales</taxon>
        <taxon>Alcaligenaceae</taxon>
        <taxon>Bordetella</taxon>
    </lineage>
</organism>
<evidence type="ECO:0000313" key="2">
    <source>
        <dbReference type="Proteomes" id="UP000007564"/>
    </source>
</evidence>
<dbReference type="OrthoDB" id="9153053at2"/>
<gene>
    <name evidence="1" type="ORF">BN112_1806</name>
</gene>
<dbReference type="AlphaFoldDB" id="A0A0C6P2X1"/>
<dbReference type="HOGENOM" id="CLU_1507478_0_0_4"/>
<name>A0A0C6P2X1_BORBO</name>
<protein>
    <submittedName>
        <fullName evidence="1">Uncharacterized protein</fullName>
    </submittedName>
</protein>
<reference evidence="1 2" key="1">
    <citation type="journal article" date="2012" name="BMC Genomics">
        <title>Comparative genomics of the classical Bordetella subspecies: the evolution and exchange of virulence-associated diversity amongst closely related pathogens.</title>
        <authorList>
            <person name="Park J."/>
            <person name="Zhang Y."/>
            <person name="Buboltz A.M."/>
            <person name="Zhang X."/>
            <person name="Schuster S.C."/>
            <person name="Ahuja U."/>
            <person name="Liu M."/>
            <person name="Miller J.F."/>
            <person name="Sebaihia M."/>
            <person name="Bentley S.D."/>
            <person name="Parkhill J."/>
            <person name="Harvill E.T."/>
        </authorList>
    </citation>
    <scope>NUCLEOTIDE SEQUENCE [LARGE SCALE GENOMIC DNA]</scope>
    <source>
        <strain evidence="1 2">253</strain>
    </source>
</reference>